<accession>A0A0E9PD51</accession>
<dbReference type="AlphaFoldDB" id="A0A0E9PD51"/>
<reference evidence="1" key="2">
    <citation type="journal article" date="2015" name="Fish Shellfish Immunol.">
        <title>Early steps in the European eel (Anguilla anguilla)-Vibrio vulnificus interaction in the gills: Role of the RtxA13 toxin.</title>
        <authorList>
            <person name="Callol A."/>
            <person name="Pajuelo D."/>
            <person name="Ebbesson L."/>
            <person name="Teles M."/>
            <person name="MacKenzie S."/>
            <person name="Amaro C."/>
        </authorList>
    </citation>
    <scope>NUCLEOTIDE SEQUENCE</scope>
</reference>
<reference evidence="1" key="1">
    <citation type="submission" date="2014-11" db="EMBL/GenBank/DDBJ databases">
        <authorList>
            <person name="Amaro Gonzalez C."/>
        </authorList>
    </citation>
    <scope>NUCLEOTIDE SEQUENCE</scope>
</reference>
<sequence length="31" mass="3590">MSAQLNNKEMQLLMLCFVHLLLKMVNNGNNQ</sequence>
<protein>
    <submittedName>
        <fullName evidence="1">Uncharacterized protein</fullName>
    </submittedName>
</protein>
<name>A0A0E9PD51_ANGAN</name>
<evidence type="ECO:0000313" key="1">
    <source>
        <dbReference type="EMBL" id="JAH01980.1"/>
    </source>
</evidence>
<organism evidence="1">
    <name type="scientific">Anguilla anguilla</name>
    <name type="common">European freshwater eel</name>
    <name type="synonym">Muraena anguilla</name>
    <dbReference type="NCBI Taxonomy" id="7936"/>
    <lineage>
        <taxon>Eukaryota</taxon>
        <taxon>Metazoa</taxon>
        <taxon>Chordata</taxon>
        <taxon>Craniata</taxon>
        <taxon>Vertebrata</taxon>
        <taxon>Euteleostomi</taxon>
        <taxon>Actinopterygii</taxon>
        <taxon>Neopterygii</taxon>
        <taxon>Teleostei</taxon>
        <taxon>Anguilliformes</taxon>
        <taxon>Anguillidae</taxon>
        <taxon>Anguilla</taxon>
    </lineage>
</organism>
<proteinExistence type="predicted"/>
<dbReference type="EMBL" id="GBXM01106597">
    <property type="protein sequence ID" value="JAH01980.1"/>
    <property type="molecule type" value="Transcribed_RNA"/>
</dbReference>